<name>A0A7R9AJU0_9CRUS</name>
<evidence type="ECO:0000256" key="1">
    <source>
        <dbReference type="SAM" id="MobiDB-lite"/>
    </source>
</evidence>
<reference evidence="2" key="1">
    <citation type="submission" date="2020-11" db="EMBL/GenBank/DDBJ databases">
        <authorList>
            <person name="Tran Van P."/>
        </authorList>
    </citation>
    <scope>NUCLEOTIDE SEQUENCE</scope>
</reference>
<dbReference type="PANTHER" id="PTHR31781">
    <property type="entry name" value="UNC80"/>
    <property type="match status" value="1"/>
</dbReference>
<sequence>MQDEKGREWSGPSRARTRRVYRSKSDSEIRYCVGEEPPEAAGTANYINREGGLSKIVLLKAVAGVSRRPEACSLRVCEVLLNILHLLVDIGMLRPEKNLEERSSRRKDRAQDNLQLFLSSVVRFGMPPVVSGCFDGEWEDVRACL</sequence>
<dbReference type="EMBL" id="LR928480">
    <property type="protein sequence ID" value="CAD7255480.1"/>
    <property type="molecule type" value="Genomic_DNA"/>
</dbReference>
<dbReference type="GO" id="GO:0030424">
    <property type="term" value="C:axon"/>
    <property type="evidence" value="ECO:0007669"/>
    <property type="project" value="TreeGrafter"/>
</dbReference>
<dbReference type="GO" id="GO:0034703">
    <property type="term" value="C:cation channel complex"/>
    <property type="evidence" value="ECO:0007669"/>
    <property type="project" value="TreeGrafter"/>
</dbReference>
<dbReference type="AlphaFoldDB" id="A0A7R9AJU0"/>
<accession>A0A7R9AJU0</accession>
<protein>
    <submittedName>
        <fullName evidence="2">Uncharacterized protein</fullName>
    </submittedName>
</protein>
<evidence type="ECO:0000313" key="3">
    <source>
        <dbReference type="Proteomes" id="UP000677054"/>
    </source>
</evidence>
<gene>
    <name evidence="2" type="ORF">DSTB1V02_LOCUS15225</name>
</gene>
<feature type="region of interest" description="Disordered" evidence="1">
    <location>
        <begin position="1"/>
        <end position="24"/>
    </location>
</feature>
<evidence type="ECO:0000313" key="2">
    <source>
        <dbReference type="EMBL" id="CAD7255480.1"/>
    </source>
</evidence>
<dbReference type="Proteomes" id="UP000677054">
    <property type="component" value="Unassembled WGS sequence"/>
</dbReference>
<dbReference type="GO" id="GO:0005261">
    <property type="term" value="F:monoatomic cation channel activity"/>
    <property type="evidence" value="ECO:0007669"/>
    <property type="project" value="TreeGrafter"/>
</dbReference>
<dbReference type="PANTHER" id="PTHR31781:SF1">
    <property type="entry name" value="PROTEIN UNC-80 HOMOLOG"/>
    <property type="match status" value="1"/>
</dbReference>
<dbReference type="GO" id="GO:0055080">
    <property type="term" value="P:monoatomic cation homeostasis"/>
    <property type="evidence" value="ECO:0007669"/>
    <property type="project" value="TreeGrafter"/>
</dbReference>
<dbReference type="EMBL" id="CAJPEV010028962">
    <property type="protein sequence ID" value="CAG0908988.1"/>
    <property type="molecule type" value="Genomic_DNA"/>
</dbReference>
<proteinExistence type="predicted"/>
<dbReference type="OrthoDB" id="5584001at2759"/>
<keyword evidence="3" id="KW-1185">Reference proteome</keyword>
<organism evidence="2">
    <name type="scientific">Darwinula stevensoni</name>
    <dbReference type="NCBI Taxonomy" id="69355"/>
    <lineage>
        <taxon>Eukaryota</taxon>
        <taxon>Metazoa</taxon>
        <taxon>Ecdysozoa</taxon>
        <taxon>Arthropoda</taxon>
        <taxon>Crustacea</taxon>
        <taxon>Oligostraca</taxon>
        <taxon>Ostracoda</taxon>
        <taxon>Podocopa</taxon>
        <taxon>Podocopida</taxon>
        <taxon>Darwinulocopina</taxon>
        <taxon>Darwinuloidea</taxon>
        <taxon>Darwinulidae</taxon>
        <taxon>Darwinula</taxon>
    </lineage>
</organism>